<evidence type="ECO:0000313" key="1">
    <source>
        <dbReference type="EMBL" id="KII67001.1"/>
    </source>
</evidence>
<protein>
    <submittedName>
        <fullName evidence="1">Uncharacterized protein</fullName>
    </submittedName>
</protein>
<organism evidence="1 2">
    <name type="scientific">Thelohanellus kitauei</name>
    <name type="common">Myxosporean</name>
    <dbReference type="NCBI Taxonomy" id="669202"/>
    <lineage>
        <taxon>Eukaryota</taxon>
        <taxon>Metazoa</taxon>
        <taxon>Cnidaria</taxon>
        <taxon>Myxozoa</taxon>
        <taxon>Myxosporea</taxon>
        <taxon>Bivalvulida</taxon>
        <taxon>Platysporina</taxon>
        <taxon>Myxobolidae</taxon>
        <taxon>Thelohanellus</taxon>
    </lineage>
</organism>
<gene>
    <name evidence="1" type="ORF">RF11_16456</name>
</gene>
<proteinExistence type="predicted"/>
<dbReference type="Proteomes" id="UP000031668">
    <property type="component" value="Unassembled WGS sequence"/>
</dbReference>
<evidence type="ECO:0000313" key="2">
    <source>
        <dbReference type="Proteomes" id="UP000031668"/>
    </source>
</evidence>
<dbReference type="AlphaFoldDB" id="A0A0C2MIU5"/>
<accession>A0A0C2MIU5</accession>
<name>A0A0C2MIU5_THEKT</name>
<keyword evidence="2" id="KW-1185">Reference proteome</keyword>
<reference evidence="1 2" key="1">
    <citation type="journal article" date="2014" name="Genome Biol. Evol.">
        <title>The genome of the myxosporean Thelohanellus kitauei shows adaptations to nutrient acquisition within its fish host.</title>
        <authorList>
            <person name="Yang Y."/>
            <person name="Xiong J."/>
            <person name="Zhou Z."/>
            <person name="Huo F."/>
            <person name="Miao W."/>
            <person name="Ran C."/>
            <person name="Liu Y."/>
            <person name="Zhang J."/>
            <person name="Feng J."/>
            <person name="Wang M."/>
            <person name="Wang M."/>
            <person name="Wang L."/>
            <person name="Yao B."/>
        </authorList>
    </citation>
    <scope>NUCLEOTIDE SEQUENCE [LARGE SCALE GENOMIC DNA]</scope>
    <source>
        <strain evidence="1">Wuqing</strain>
    </source>
</reference>
<dbReference type="EMBL" id="JWZT01003345">
    <property type="protein sequence ID" value="KII67001.1"/>
    <property type="molecule type" value="Genomic_DNA"/>
</dbReference>
<sequence>MEVPLPRPTTLGRFMPVELERSFNWIPYDHNIQENPTTQNMQKSFVEDQNRIKPAFKWPQLLPMINGGTTLKTDECTQYYTRRSLKADNVDREKLIRGY</sequence>
<comment type="caution">
    <text evidence="1">The sequence shown here is derived from an EMBL/GenBank/DDBJ whole genome shotgun (WGS) entry which is preliminary data.</text>
</comment>